<dbReference type="InterPro" id="IPR036864">
    <property type="entry name" value="Zn2-C6_fun-type_DNA-bd_sf"/>
</dbReference>
<comment type="caution">
    <text evidence="9">The sequence shown here is derived from an EMBL/GenBank/DDBJ whole genome shotgun (WGS) entry which is preliminary data.</text>
</comment>
<dbReference type="Gene3D" id="4.10.240.10">
    <property type="entry name" value="Zn(2)-C6 fungal-type DNA-binding domain"/>
    <property type="match status" value="1"/>
</dbReference>
<evidence type="ECO:0000256" key="6">
    <source>
        <dbReference type="ARBA" id="ARBA00023242"/>
    </source>
</evidence>
<evidence type="ECO:0000256" key="3">
    <source>
        <dbReference type="ARBA" id="ARBA00023015"/>
    </source>
</evidence>
<dbReference type="AlphaFoldDB" id="A0AA38RGG3"/>
<protein>
    <submittedName>
        <fullName evidence="9">C6 zinc finger domain-containing protein</fullName>
    </submittedName>
</protein>
<keyword evidence="4" id="KW-0238">DNA-binding</keyword>
<evidence type="ECO:0000256" key="2">
    <source>
        <dbReference type="ARBA" id="ARBA00022833"/>
    </source>
</evidence>
<dbReference type="PANTHER" id="PTHR37534:SF4">
    <property type="entry name" value="ZN(II)2CYS6 TRANSCRIPTION FACTOR (EUROFUNG)"/>
    <property type="match status" value="1"/>
</dbReference>
<evidence type="ECO:0000256" key="7">
    <source>
        <dbReference type="SAM" id="MobiDB-lite"/>
    </source>
</evidence>
<dbReference type="Pfam" id="PF11951">
    <property type="entry name" value="Fungal_trans_2"/>
    <property type="match status" value="1"/>
</dbReference>
<keyword evidence="5" id="KW-0804">Transcription</keyword>
<dbReference type="InterPro" id="IPR021858">
    <property type="entry name" value="Fun_TF"/>
</dbReference>
<dbReference type="SMART" id="SM00066">
    <property type="entry name" value="GAL4"/>
    <property type="match status" value="1"/>
</dbReference>
<dbReference type="PROSITE" id="PS50048">
    <property type="entry name" value="ZN2_CY6_FUNGAL_2"/>
    <property type="match status" value="1"/>
</dbReference>
<feature type="domain" description="Zn(2)-C6 fungal-type" evidence="8">
    <location>
        <begin position="25"/>
        <end position="55"/>
    </location>
</feature>
<dbReference type="Pfam" id="PF00172">
    <property type="entry name" value="Zn_clus"/>
    <property type="match status" value="1"/>
</dbReference>
<keyword evidence="6" id="KW-0539">Nucleus</keyword>
<evidence type="ECO:0000256" key="1">
    <source>
        <dbReference type="ARBA" id="ARBA00004123"/>
    </source>
</evidence>
<feature type="compositionally biased region" description="Basic and acidic residues" evidence="7">
    <location>
        <begin position="1"/>
        <end position="16"/>
    </location>
</feature>
<organism evidence="9 10">
    <name type="scientific">Pleurostoma richardsiae</name>
    <dbReference type="NCBI Taxonomy" id="41990"/>
    <lineage>
        <taxon>Eukaryota</taxon>
        <taxon>Fungi</taxon>
        <taxon>Dikarya</taxon>
        <taxon>Ascomycota</taxon>
        <taxon>Pezizomycotina</taxon>
        <taxon>Sordariomycetes</taxon>
        <taxon>Sordariomycetidae</taxon>
        <taxon>Calosphaeriales</taxon>
        <taxon>Pleurostomataceae</taxon>
        <taxon>Pleurostoma</taxon>
    </lineage>
</organism>
<proteinExistence type="predicted"/>
<evidence type="ECO:0000259" key="8">
    <source>
        <dbReference type="PROSITE" id="PS50048"/>
    </source>
</evidence>
<dbReference type="InterPro" id="IPR001138">
    <property type="entry name" value="Zn2Cys6_DnaBD"/>
</dbReference>
<dbReference type="SUPFAM" id="SSF57701">
    <property type="entry name" value="Zn2/Cys6 DNA-binding domain"/>
    <property type="match status" value="1"/>
</dbReference>
<evidence type="ECO:0000256" key="5">
    <source>
        <dbReference type="ARBA" id="ARBA00023163"/>
    </source>
</evidence>
<dbReference type="Proteomes" id="UP001174694">
    <property type="component" value="Unassembled WGS sequence"/>
</dbReference>
<evidence type="ECO:0000313" key="10">
    <source>
        <dbReference type="Proteomes" id="UP001174694"/>
    </source>
</evidence>
<feature type="region of interest" description="Disordered" evidence="7">
    <location>
        <begin position="1"/>
        <end position="21"/>
    </location>
</feature>
<evidence type="ECO:0000313" key="9">
    <source>
        <dbReference type="EMBL" id="KAJ9149336.1"/>
    </source>
</evidence>
<keyword evidence="3" id="KW-0805">Transcription regulation</keyword>
<gene>
    <name evidence="9" type="ORF">NKR23_g4199</name>
</gene>
<dbReference type="EMBL" id="JANBVO010000010">
    <property type="protein sequence ID" value="KAJ9149336.1"/>
    <property type="molecule type" value="Genomic_DNA"/>
</dbReference>
<dbReference type="PROSITE" id="PS00463">
    <property type="entry name" value="ZN2_CY6_FUNGAL_1"/>
    <property type="match status" value="1"/>
</dbReference>
<keyword evidence="10" id="KW-1185">Reference proteome</keyword>
<dbReference type="GO" id="GO:0008270">
    <property type="term" value="F:zinc ion binding"/>
    <property type="evidence" value="ECO:0007669"/>
    <property type="project" value="InterPro"/>
</dbReference>
<name>A0AA38RGG3_9PEZI</name>
<comment type="subcellular location">
    <subcellularLocation>
        <location evidence="1">Nucleus</location>
    </subcellularLocation>
</comment>
<keyword evidence="2" id="KW-0862">Zinc</keyword>
<sequence>MSSSESRVESEGEPASKKRKRTRSGCLTCRRKKRKCDECRPVCARCSRVGATCEWGVRVTFRPVNSIPSPARSSLSETQEQRRFDVLDLTDSVVREYQSRPADDQGRTRVDQHDVPLARSSLSTAVPDHRFLQSWSLESVPSTAPDCVRTGFQPEARSSSNQCSNAATPLSQQTEHAAVHLLSLRQTVPVTPSPAIAPDPVETVPGANLTTTDQFEPDFAEYPALDDGLFLPGSAYLDLHSVLRNHLIREGRSNGPTRCATPTTNHVDEPSLASATQLSQSTPFALGREIIAEDDPALAVTEEQEYLLWVNWLEEVATWLDKFDHEKHFQHTLSLEAKSHPYLKYAIMAVSARQMERRGVLGKAVPSSLAFYQQAIHLLLPQLATRCTLVIASCVVLCVLEMLSCSPKAWRRHLDGCATLLQAVGIHGFSGGLEQALFWCFARMDVCGGLISSTKTLIPVSSWTPHGGDLRAAVHLFRSSAASDMHANQVIFLAAHVVDLLADIRADTTPGVFARMSPHHDTFIRRWTELWDFIEEWYMLRPEEMHPVFTASGSGSFPTILFSNPAAISGNQMYHTAALLMLQHRPPQIVLHPKPRPILWHARRIVGISNSNTHHGCWTNSLQPLWVAGRLFSSPEEHRTILALLERIEQESGWATKWRADDLREWWGDLED</sequence>
<dbReference type="GO" id="GO:0000976">
    <property type="term" value="F:transcription cis-regulatory region binding"/>
    <property type="evidence" value="ECO:0007669"/>
    <property type="project" value="TreeGrafter"/>
</dbReference>
<dbReference type="GO" id="GO:0045944">
    <property type="term" value="P:positive regulation of transcription by RNA polymerase II"/>
    <property type="evidence" value="ECO:0007669"/>
    <property type="project" value="TreeGrafter"/>
</dbReference>
<dbReference type="GO" id="GO:0005634">
    <property type="term" value="C:nucleus"/>
    <property type="evidence" value="ECO:0007669"/>
    <property type="project" value="UniProtKB-SubCell"/>
</dbReference>
<evidence type="ECO:0000256" key="4">
    <source>
        <dbReference type="ARBA" id="ARBA00023125"/>
    </source>
</evidence>
<dbReference type="GO" id="GO:0000981">
    <property type="term" value="F:DNA-binding transcription factor activity, RNA polymerase II-specific"/>
    <property type="evidence" value="ECO:0007669"/>
    <property type="project" value="InterPro"/>
</dbReference>
<reference evidence="9" key="1">
    <citation type="submission" date="2022-07" db="EMBL/GenBank/DDBJ databases">
        <title>Fungi with potential for degradation of polypropylene.</title>
        <authorList>
            <person name="Gostincar C."/>
        </authorList>
    </citation>
    <scope>NUCLEOTIDE SEQUENCE</scope>
    <source>
        <strain evidence="9">EXF-13308</strain>
    </source>
</reference>
<accession>A0AA38RGG3</accession>
<dbReference type="CDD" id="cd00067">
    <property type="entry name" value="GAL4"/>
    <property type="match status" value="1"/>
</dbReference>
<dbReference type="PANTHER" id="PTHR37534">
    <property type="entry name" value="TRANSCRIPTIONAL ACTIVATOR PROTEIN UGA3"/>
    <property type="match status" value="1"/>
</dbReference>